<reference evidence="2 3" key="1">
    <citation type="submission" date="2019-06" db="EMBL/GenBank/DDBJ databases">
        <title>Genome sequence of Ureibacillus terrenus.</title>
        <authorList>
            <person name="Maclea K.S."/>
            <person name="Simoes M."/>
        </authorList>
    </citation>
    <scope>NUCLEOTIDE SEQUENCE [LARGE SCALE GENOMIC DNA]</scope>
    <source>
        <strain evidence="2 3">ATCC BAA-384</strain>
    </source>
</reference>
<keyword evidence="3" id="KW-1185">Reference proteome</keyword>
<dbReference type="AlphaFoldDB" id="A0A540V3D3"/>
<dbReference type="OrthoDB" id="2965981at2"/>
<feature type="region of interest" description="Disordered" evidence="1">
    <location>
        <begin position="154"/>
        <end position="173"/>
    </location>
</feature>
<feature type="region of interest" description="Disordered" evidence="1">
    <location>
        <begin position="196"/>
        <end position="255"/>
    </location>
</feature>
<dbReference type="Proteomes" id="UP000315753">
    <property type="component" value="Unassembled WGS sequence"/>
</dbReference>
<comment type="caution">
    <text evidence="2">The sequence shown here is derived from an EMBL/GenBank/DDBJ whole genome shotgun (WGS) entry which is preliminary data.</text>
</comment>
<name>A0A540V3D3_9BACL</name>
<sequence>MLNAENLLDSIKSLEGAEIGLFLDENHSVQGTLLSVQKDHLIVKVKENILYFPINQIKALSRNIKETVITNQETNHAKVDRINLEEILKSMYLQWITVNSFNKQNFSGVLSEISKDYIVLINGDKEYLILKSQITNILNEQVDENHIAGMDSAQSAGFADNSSDSGLTQEQVQLSTQENIISEQKNQIFRHKEKGHYASANEEKNDATAKKQGEKNSEQQIQSALRNEKAEATEAASPSPTTGEEKNKAADKKVKKNQNRAFFQEVKFNSPMQECTWDVIPVVDTKDSPHQDDQIEEMENKAEMNKTEDGTEGNTAKTEEKEEIKLENTLQPLEETQDEAKKELEIQRDSGEIVAVQEENVSEEKLEPFEMELSDEENEYLHTPVKMLMEDNRRLLKYQYYALMKFAEKMYHIENQYRAIMKHAEKMYSQLKERRYY</sequence>
<feature type="compositionally biased region" description="Basic and acidic residues" evidence="1">
    <location>
        <begin position="201"/>
        <end position="217"/>
    </location>
</feature>
<accession>A0A540V3D3</accession>
<dbReference type="RefSeq" id="WP_141601900.1">
    <property type="nucleotide sequence ID" value="NZ_JARMSB010000052.1"/>
</dbReference>
<evidence type="ECO:0000313" key="2">
    <source>
        <dbReference type="EMBL" id="TQE91249.1"/>
    </source>
</evidence>
<feature type="compositionally biased region" description="Basic and acidic residues" evidence="1">
    <location>
        <begin position="243"/>
        <end position="252"/>
    </location>
</feature>
<organism evidence="2 3">
    <name type="scientific">Ureibacillus terrenus</name>
    <dbReference type="NCBI Taxonomy" id="118246"/>
    <lineage>
        <taxon>Bacteria</taxon>
        <taxon>Bacillati</taxon>
        <taxon>Bacillota</taxon>
        <taxon>Bacilli</taxon>
        <taxon>Bacillales</taxon>
        <taxon>Caryophanaceae</taxon>
        <taxon>Ureibacillus</taxon>
    </lineage>
</organism>
<feature type="region of interest" description="Disordered" evidence="1">
    <location>
        <begin position="302"/>
        <end position="322"/>
    </location>
</feature>
<evidence type="ECO:0000313" key="3">
    <source>
        <dbReference type="Proteomes" id="UP000315753"/>
    </source>
</evidence>
<proteinExistence type="predicted"/>
<evidence type="ECO:0000256" key="1">
    <source>
        <dbReference type="SAM" id="MobiDB-lite"/>
    </source>
</evidence>
<gene>
    <name evidence="2" type="ORF">FKZ59_06290</name>
</gene>
<dbReference type="EMBL" id="VIGD01000006">
    <property type="protein sequence ID" value="TQE91249.1"/>
    <property type="molecule type" value="Genomic_DNA"/>
</dbReference>
<protein>
    <submittedName>
        <fullName evidence="2">DUF2642 domain-containing protein</fullName>
    </submittedName>
</protein>